<protein>
    <submittedName>
        <fullName evidence="2">Uncharacterized protein</fullName>
    </submittedName>
</protein>
<accession>A0A5U6MFR3</accession>
<evidence type="ECO:0000256" key="1">
    <source>
        <dbReference type="SAM" id="MobiDB-lite"/>
    </source>
</evidence>
<organism evidence="2">
    <name type="scientific">Salmonella enterica subsp. enterica serovar Kottbus</name>
    <dbReference type="NCBI Taxonomy" id="224727"/>
    <lineage>
        <taxon>Bacteria</taxon>
        <taxon>Pseudomonadati</taxon>
        <taxon>Pseudomonadota</taxon>
        <taxon>Gammaproteobacteria</taxon>
        <taxon>Enterobacterales</taxon>
        <taxon>Enterobacteriaceae</taxon>
        <taxon>Salmonella</taxon>
    </lineage>
</organism>
<name>A0A5U6MFR3_SALET</name>
<sequence length="90" mass="10032">MSKVARGSRNLVLFQFEQAVTETFTAKDCEGKTNGGNNKNHPSPDRFAAPNEYIHTDAKSLTAALITKMKPQRRILMQQRDRVSNGGALR</sequence>
<evidence type="ECO:0000313" key="2">
    <source>
        <dbReference type="EMBL" id="EBQ9796766.1"/>
    </source>
</evidence>
<dbReference type="AlphaFoldDB" id="A0A5U6MFR3"/>
<feature type="region of interest" description="Disordered" evidence="1">
    <location>
        <begin position="27"/>
        <end position="47"/>
    </location>
</feature>
<reference evidence="2" key="1">
    <citation type="submission" date="2018-06" db="EMBL/GenBank/DDBJ databases">
        <authorList>
            <person name="Ashton P.M."/>
            <person name="Dallman T."/>
            <person name="Nair S."/>
            <person name="De Pinna E."/>
            <person name="Peters T."/>
            <person name="Grant K."/>
        </authorList>
    </citation>
    <scope>NUCLEOTIDE SEQUENCE</scope>
    <source>
        <strain evidence="2">430336</strain>
    </source>
</reference>
<dbReference type="EMBL" id="AAGQTM010000029">
    <property type="protein sequence ID" value="EBQ9796766.1"/>
    <property type="molecule type" value="Genomic_DNA"/>
</dbReference>
<gene>
    <name evidence="2" type="ORF">DM035_21800</name>
</gene>
<proteinExistence type="predicted"/>
<comment type="caution">
    <text evidence="2">The sequence shown here is derived from an EMBL/GenBank/DDBJ whole genome shotgun (WGS) entry which is preliminary data.</text>
</comment>